<reference evidence="2" key="1">
    <citation type="submission" date="2021-12" db="EMBL/GenBank/DDBJ databases">
        <title>Convergent genome expansion in fungi linked to evolution of root-endophyte symbiosis.</title>
        <authorList>
            <consortium name="DOE Joint Genome Institute"/>
            <person name="Ke Y.-H."/>
            <person name="Bonito G."/>
            <person name="Liao H.-L."/>
            <person name="Looney B."/>
            <person name="Rojas-Flechas A."/>
            <person name="Nash J."/>
            <person name="Hameed K."/>
            <person name="Schadt C."/>
            <person name="Martin F."/>
            <person name="Crous P.W."/>
            <person name="Miettinen O."/>
            <person name="Magnuson J.K."/>
            <person name="Labbe J."/>
            <person name="Jacobson D."/>
            <person name="Doktycz M.J."/>
            <person name="Veneault-Fourrey C."/>
            <person name="Kuo A."/>
            <person name="Mondo S."/>
            <person name="Calhoun S."/>
            <person name="Riley R."/>
            <person name="Ohm R."/>
            <person name="LaButti K."/>
            <person name="Andreopoulos B."/>
            <person name="Pangilinan J."/>
            <person name="Nolan M."/>
            <person name="Tritt A."/>
            <person name="Clum A."/>
            <person name="Lipzen A."/>
            <person name="Daum C."/>
            <person name="Barry K."/>
            <person name="Grigoriev I.V."/>
            <person name="Vilgalys R."/>
        </authorList>
    </citation>
    <scope>NUCLEOTIDE SEQUENCE</scope>
    <source>
        <strain evidence="2">PMI_201</strain>
    </source>
</reference>
<evidence type="ECO:0000313" key="2">
    <source>
        <dbReference type="EMBL" id="KAH8703313.1"/>
    </source>
</evidence>
<dbReference type="GeneID" id="70245377"/>
<gene>
    <name evidence="2" type="ORF">BGW36DRAFT_369136</name>
</gene>
<dbReference type="EMBL" id="JAJTJA010000002">
    <property type="protein sequence ID" value="KAH8703313.1"/>
    <property type="molecule type" value="Genomic_DNA"/>
</dbReference>
<evidence type="ECO:0000313" key="3">
    <source>
        <dbReference type="Proteomes" id="UP001201262"/>
    </source>
</evidence>
<comment type="caution">
    <text evidence="2">The sequence shown here is derived from an EMBL/GenBank/DDBJ whole genome shotgun (WGS) entry which is preliminary data.</text>
</comment>
<sequence length="78" mass="8526">MTAKFVVLILLALPSLSSQLKKVSCLTKSPIGALWLPIIPCRSYVNESGLSAYHSATFSPQAYLFNITRISLWVLSIG</sequence>
<evidence type="ECO:0008006" key="4">
    <source>
        <dbReference type="Google" id="ProtNLM"/>
    </source>
</evidence>
<keyword evidence="3" id="KW-1185">Reference proteome</keyword>
<feature type="chain" id="PRO_5042105063" description="Secreted protein" evidence="1">
    <location>
        <begin position="20"/>
        <end position="78"/>
    </location>
</feature>
<dbReference type="Proteomes" id="UP001201262">
    <property type="component" value="Unassembled WGS sequence"/>
</dbReference>
<proteinExistence type="predicted"/>
<accession>A0AAD4KZ68</accession>
<protein>
    <recommendedName>
        <fullName evidence="4">Secreted protein</fullName>
    </recommendedName>
</protein>
<evidence type="ECO:0000256" key="1">
    <source>
        <dbReference type="SAM" id="SignalP"/>
    </source>
</evidence>
<dbReference type="RefSeq" id="XP_046076331.1">
    <property type="nucleotide sequence ID" value="XM_046215090.1"/>
</dbReference>
<feature type="signal peptide" evidence="1">
    <location>
        <begin position="1"/>
        <end position="19"/>
    </location>
</feature>
<organism evidence="2 3">
    <name type="scientific">Talaromyces proteolyticus</name>
    <dbReference type="NCBI Taxonomy" id="1131652"/>
    <lineage>
        <taxon>Eukaryota</taxon>
        <taxon>Fungi</taxon>
        <taxon>Dikarya</taxon>
        <taxon>Ascomycota</taxon>
        <taxon>Pezizomycotina</taxon>
        <taxon>Eurotiomycetes</taxon>
        <taxon>Eurotiomycetidae</taxon>
        <taxon>Eurotiales</taxon>
        <taxon>Trichocomaceae</taxon>
        <taxon>Talaromyces</taxon>
        <taxon>Talaromyces sect. Bacilispori</taxon>
    </lineage>
</organism>
<keyword evidence="1" id="KW-0732">Signal</keyword>
<name>A0AAD4KZ68_9EURO</name>
<dbReference type="AlphaFoldDB" id="A0AAD4KZ68"/>